<proteinExistence type="inferred from homology"/>
<comment type="similarity">
    <text evidence="1">Belongs to the short-chain dehydrogenases/reductases (SDR) family.</text>
</comment>
<evidence type="ECO:0000256" key="2">
    <source>
        <dbReference type="SAM" id="MobiDB-lite"/>
    </source>
</evidence>
<dbReference type="Ensembl" id="ENSMMST00000001982.1">
    <property type="protein sequence ID" value="ENSMMSP00000001795.1"/>
    <property type="gene ID" value="ENSMMSG00000001439.1"/>
</dbReference>
<evidence type="ECO:0000313" key="3">
    <source>
        <dbReference type="Ensembl" id="ENSMMSP00000001795.1"/>
    </source>
</evidence>
<dbReference type="Gene3D" id="3.40.50.720">
    <property type="entry name" value="NAD(P)-binding Rossmann-like Domain"/>
    <property type="match status" value="1"/>
</dbReference>
<accession>A0A8C6CJV9</accession>
<reference evidence="3" key="1">
    <citation type="submission" date="2025-08" db="UniProtKB">
        <authorList>
            <consortium name="Ensembl"/>
        </authorList>
    </citation>
    <scope>IDENTIFICATION</scope>
</reference>
<dbReference type="GO" id="GO:0004090">
    <property type="term" value="F:carbonyl reductase (NADPH) activity"/>
    <property type="evidence" value="ECO:0007669"/>
    <property type="project" value="TreeGrafter"/>
</dbReference>
<evidence type="ECO:0000256" key="1">
    <source>
        <dbReference type="ARBA" id="ARBA00006484"/>
    </source>
</evidence>
<dbReference type="AlphaFoldDB" id="A0A8C6CJV9"/>
<sequence>MPPFPRVKLRRQKDQVRFTIPWHLAQDAVHLVGSSWQPQNVDGAVAALQGEGPSMMGTMCALWEKAEDREWLVAMDPAVLTLPHVEDEEGREAGGVGATLPCSPPCQGDTRGRSPKRNTLRRQTALLGLTKSLAMELASQGIWVHGVSPGLIKITSQRSPGLMGRCHHSQPHLVFSCRVGWPEDCAEPVSFLCSPEAGSITSKNIMVAGFSPTSEGHELRAQACLLM</sequence>
<dbReference type="SUPFAM" id="SSF51735">
    <property type="entry name" value="NAD(P)-binding Rossmann-fold domains"/>
    <property type="match status" value="1"/>
</dbReference>
<name>A0A8C6CJV9_MOSMO</name>
<dbReference type="Pfam" id="PF13561">
    <property type="entry name" value="adh_short_C2"/>
    <property type="match status" value="1"/>
</dbReference>
<keyword evidence="4" id="KW-1185">Reference proteome</keyword>
<feature type="region of interest" description="Disordered" evidence="2">
    <location>
        <begin position="90"/>
        <end position="117"/>
    </location>
</feature>
<protein>
    <submittedName>
        <fullName evidence="3">Uncharacterized protein</fullName>
    </submittedName>
</protein>
<dbReference type="PANTHER" id="PTHR43943:SF2">
    <property type="entry name" value="DEHYDROGENASE_REDUCTASE 4"/>
    <property type="match status" value="1"/>
</dbReference>
<dbReference type="PANTHER" id="PTHR43943">
    <property type="entry name" value="DEHYDROGENASE/REDUCTASE (SDR FAMILY) MEMBER 4"/>
    <property type="match status" value="1"/>
</dbReference>
<dbReference type="Proteomes" id="UP000694544">
    <property type="component" value="Unplaced"/>
</dbReference>
<organism evidence="3 4">
    <name type="scientific">Moschus moschiferus</name>
    <name type="common">Siberian musk deer</name>
    <name type="synonym">Moschus sibiricus</name>
    <dbReference type="NCBI Taxonomy" id="68415"/>
    <lineage>
        <taxon>Eukaryota</taxon>
        <taxon>Metazoa</taxon>
        <taxon>Chordata</taxon>
        <taxon>Craniata</taxon>
        <taxon>Vertebrata</taxon>
        <taxon>Euteleostomi</taxon>
        <taxon>Mammalia</taxon>
        <taxon>Eutheria</taxon>
        <taxon>Laurasiatheria</taxon>
        <taxon>Artiodactyla</taxon>
        <taxon>Ruminantia</taxon>
        <taxon>Pecora</taxon>
        <taxon>Moschidae</taxon>
        <taxon>Moschus</taxon>
    </lineage>
</organism>
<evidence type="ECO:0000313" key="4">
    <source>
        <dbReference type="Proteomes" id="UP000694544"/>
    </source>
</evidence>
<dbReference type="PRINTS" id="PR00081">
    <property type="entry name" value="GDHRDH"/>
</dbReference>
<dbReference type="InterPro" id="IPR036291">
    <property type="entry name" value="NAD(P)-bd_dom_sf"/>
</dbReference>
<dbReference type="InterPro" id="IPR002347">
    <property type="entry name" value="SDR_fam"/>
</dbReference>
<reference evidence="3" key="2">
    <citation type="submission" date="2025-09" db="UniProtKB">
        <authorList>
            <consortium name="Ensembl"/>
        </authorList>
    </citation>
    <scope>IDENTIFICATION</scope>
</reference>